<evidence type="ECO:0000256" key="1">
    <source>
        <dbReference type="ARBA" id="ARBA00004370"/>
    </source>
</evidence>
<keyword evidence="2" id="KW-0145">Chemotaxis</keyword>
<dbReference type="InterPro" id="IPR004090">
    <property type="entry name" value="Chemotax_Me-accpt_rcpt"/>
</dbReference>
<dbReference type="Proteomes" id="UP000256763">
    <property type="component" value="Unassembled WGS sequence"/>
</dbReference>
<evidence type="ECO:0000256" key="7">
    <source>
        <dbReference type="SAM" id="MobiDB-lite"/>
    </source>
</evidence>
<protein>
    <recommendedName>
        <fullName evidence="13">Methyl-accepting chemotaxis protein</fullName>
    </recommendedName>
</protein>
<dbReference type="EMBL" id="NFZW01000003">
    <property type="protein sequence ID" value="RFA38547.1"/>
    <property type="molecule type" value="Genomic_DNA"/>
</dbReference>
<dbReference type="Pfam" id="PF00015">
    <property type="entry name" value="MCPsignal"/>
    <property type="match status" value="1"/>
</dbReference>
<dbReference type="PROSITE" id="PS50885">
    <property type="entry name" value="HAMP"/>
    <property type="match status" value="1"/>
</dbReference>
<dbReference type="SMART" id="SM00283">
    <property type="entry name" value="MA"/>
    <property type="match status" value="1"/>
</dbReference>
<dbReference type="RefSeq" id="WP_116302607.1">
    <property type="nucleotide sequence ID" value="NZ_NFZV01000012.1"/>
</dbReference>
<dbReference type="Pfam" id="PF12729">
    <property type="entry name" value="4HB_MCP_1"/>
    <property type="match status" value="1"/>
</dbReference>
<feature type="region of interest" description="Disordered" evidence="7">
    <location>
        <begin position="507"/>
        <end position="552"/>
    </location>
</feature>
<comment type="subcellular location">
    <subcellularLocation>
        <location evidence="1">Membrane</location>
    </subcellularLocation>
</comment>
<dbReference type="SMART" id="SM00304">
    <property type="entry name" value="HAMP"/>
    <property type="match status" value="1"/>
</dbReference>
<evidence type="ECO:0008006" key="13">
    <source>
        <dbReference type="Google" id="ProtNLM"/>
    </source>
</evidence>
<feature type="compositionally biased region" description="Polar residues" evidence="7">
    <location>
        <begin position="509"/>
        <end position="532"/>
    </location>
</feature>
<dbReference type="PRINTS" id="PR00260">
    <property type="entry name" value="CHEMTRNSDUCR"/>
</dbReference>
<evidence type="ECO:0000313" key="12">
    <source>
        <dbReference type="Proteomes" id="UP000256763"/>
    </source>
</evidence>
<name>A0A3E0WZN2_9GAMM</name>
<keyword evidence="6" id="KW-0175">Coiled coil</keyword>
<dbReference type="PROSITE" id="PS50111">
    <property type="entry name" value="CHEMOTAXIS_TRANSDUC_2"/>
    <property type="match status" value="1"/>
</dbReference>
<feature type="transmembrane region" description="Helical" evidence="8">
    <location>
        <begin position="188"/>
        <end position="209"/>
    </location>
</feature>
<feature type="compositionally biased region" description="Low complexity" evidence="7">
    <location>
        <begin position="279"/>
        <end position="310"/>
    </location>
</feature>
<dbReference type="GO" id="GO:0004888">
    <property type="term" value="F:transmembrane signaling receptor activity"/>
    <property type="evidence" value="ECO:0007669"/>
    <property type="project" value="InterPro"/>
</dbReference>
<reference evidence="12" key="1">
    <citation type="submission" date="2017-05" db="EMBL/GenBank/DDBJ databases">
        <authorList>
            <person name="Sharma S."/>
            <person name="Sidhu C."/>
            <person name="Pinnaka A.K."/>
        </authorList>
    </citation>
    <scope>NUCLEOTIDE SEQUENCE [LARGE SCALE GENOMIC DNA]</scope>
    <source>
        <strain evidence="12">AK93</strain>
    </source>
</reference>
<evidence type="ECO:0000256" key="2">
    <source>
        <dbReference type="ARBA" id="ARBA00022500"/>
    </source>
</evidence>
<dbReference type="OrthoDB" id="9781845at2"/>
<keyword evidence="8" id="KW-1133">Transmembrane helix</keyword>
<dbReference type="InterPro" id="IPR003660">
    <property type="entry name" value="HAMP_dom"/>
</dbReference>
<dbReference type="InterPro" id="IPR004089">
    <property type="entry name" value="MCPsignal_dom"/>
</dbReference>
<sequence>MLKNLRIGVKLGIGFGALTTLLAVIVLVAFIALNNFNEDVEMIVDRIYPNTQITNEMLHEANEVSRLSRAIPMMPTGADREGMGRRIGESQNRTALHLEELQQRLYTDRGRRIYDRITRGRDDFDAQIARYLRLVAANDQERFVAALTNEVRDAQIAYFAALEDLLAYQEELMDAGAAEVRREYRQSVTVMSSLAVLAIIIASSLSYAVTRSITVPVNNARDVAEQLAGGDLMVEIESDRKDEIGAMLLSMRQMTEKLKQVIGEVRSASDSLASASEEVSATSQSLSQASSEQAASVEETSSSMEEMTSSINQNTENAKVTDSTATKAAQDAAEGGQAVEQTVAAMKNIAEKISIIDDIAYQTNLLALNAAIEAARAGEHGKGFAVVAAEVRKLAERSQVAAQEIGEVAGSSVDLAVKAGELLSSIVPSIQKAADLVQEIAASSEEQSAGVEQINTSMEQLNQLTQQNASSSEELSATAEEMSAQAEQLQELMRFFKLDDQVAALRQESGVSNGKGTRSAQGGNYSTVNSRSVSRRQPMLDEEPDEAEFERF</sequence>
<evidence type="ECO:0000256" key="5">
    <source>
        <dbReference type="PROSITE-ProRule" id="PRU00284"/>
    </source>
</evidence>
<keyword evidence="8" id="KW-0812">Transmembrane</keyword>
<proteinExistence type="inferred from homology"/>
<keyword evidence="8" id="KW-0472">Membrane</keyword>
<dbReference type="PANTHER" id="PTHR43531:SF11">
    <property type="entry name" value="METHYL-ACCEPTING CHEMOTAXIS PROTEIN 3"/>
    <property type="match status" value="1"/>
</dbReference>
<dbReference type="SUPFAM" id="SSF58104">
    <property type="entry name" value="Methyl-accepting chemotaxis protein (MCP) signaling domain"/>
    <property type="match status" value="1"/>
</dbReference>
<feature type="domain" description="HAMP" evidence="10">
    <location>
        <begin position="211"/>
        <end position="263"/>
    </location>
</feature>
<evidence type="ECO:0000259" key="10">
    <source>
        <dbReference type="PROSITE" id="PS50885"/>
    </source>
</evidence>
<comment type="similarity">
    <text evidence="4">Belongs to the methyl-accepting chemotaxis (MCP) protein family.</text>
</comment>
<evidence type="ECO:0000256" key="3">
    <source>
        <dbReference type="ARBA" id="ARBA00023224"/>
    </source>
</evidence>
<dbReference type="AlphaFoldDB" id="A0A3E0WZN2"/>
<dbReference type="GO" id="GO:0007165">
    <property type="term" value="P:signal transduction"/>
    <property type="evidence" value="ECO:0007669"/>
    <property type="project" value="UniProtKB-KW"/>
</dbReference>
<dbReference type="InterPro" id="IPR051310">
    <property type="entry name" value="MCP_chemotaxis"/>
</dbReference>
<dbReference type="CDD" id="cd19411">
    <property type="entry name" value="MCP2201-like_sensor"/>
    <property type="match status" value="1"/>
</dbReference>
<dbReference type="InterPro" id="IPR024478">
    <property type="entry name" value="HlyB_4HB_MCP"/>
</dbReference>
<dbReference type="GO" id="GO:0005886">
    <property type="term" value="C:plasma membrane"/>
    <property type="evidence" value="ECO:0007669"/>
    <property type="project" value="TreeGrafter"/>
</dbReference>
<feature type="compositionally biased region" description="Acidic residues" evidence="7">
    <location>
        <begin position="540"/>
        <end position="552"/>
    </location>
</feature>
<feature type="coiled-coil region" evidence="6">
    <location>
        <begin position="454"/>
        <end position="499"/>
    </location>
</feature>
<keyword evidence="3 5" id="KW-0807">Transducer</keyword>
<evidence type="ECO:0000256" key="8">
    <source>
        <dbReference type="SAM" id="Phobius"/>
    </source>
</evidence>
<feature type="compositionally biased region" description="Polar residues" evidence="7">
    <location>
        <begin position="311"/>
        <end position="327"/>
    </location>
</feature>
<evidence type="ECO:0000256" key="4">
    <source>
        <dbReference type="ARBA" id="ARBA00029447"/>
    </source>
</evidence>
<comment type="caution">
    <text evidence="11">The sequence shown here is derived from an EMBL/GenBank/DDBJ whole genome shotgun (WGS) entry which is preliminary data.</text>
</comment>
<organism evidence="11 12">
    <name type="scientific">Alkalilimnicola ehrlichii</name>
    <dbReference type="NCBI Taxonomy" id="351052"/>
    <lineage>
        <taxon>Bacteria</taxon>
        <taxon>Pseudomonadati</taxon>
        <taxon>Pseudomonadota</taxon>
        <taxon>Gammaproteobacteria</taxon>
        <taxon>Chromatiales</taxon>
        <taxon>Ectothiorhodospiraceae</taxon>
        <taxon>Alkalilimnicola</taxon>
    </lineage>
</organism>
<dbReference type="CDD" id="cd06225">
    <property type="entry name" value="HAMP"/>
    <property type="match status" value="1"/>
</dbReference>
<evidence type="ECO:0000313" key="11">
    <source>
        <dbReference type="EMBL" id="RFA38547.1"/>
    </source>
</evidence>
<evidence type="ECO:0000256" key="6">
    <source>
        <dbReference type="SAM" id="Coils"/>
    </source>
</evidence>
<dbReference type="FunFam" id="1.10.287.950:FF:000001">
    <property type="entry name" value="Methyl-accepting chemotaxis sensory transducer"/>
    <property type="match status" value="1"/>
</dbReference>
<dbReference type="GO" id="GO:0006935">
    <property type="term" value="P:chemotaxis"/>
    <property type="evidence" value="ECO:0007669"/>
    <property type="project" value="UniProtKB-KW"/>
</dbReference>
<dbReference type="Pfam" id="PF00672">
    <property type="entry name" value="HAMP"/>
    <property type="match status" value="1"/>
</dbReference>
<feature type="region of interest" description="Disordered" evidence="7">
    <location>
        <begin position="279"/>
        <end position="335"/>
    </location>
</feature>
<keyword evidence="12" id="KW-1185">Reference proteome</keyword>
<dbReference type="Gene3D" id="1.10.287.950">
    <property type="entry name" value="Methyl-accepting chemotaxis protein"/>
    <property type="match status" value="1"/>
</dbReference>
<dbReference type="InterPro" id="IPR047347">
    <property type="entry name" value="YvaQ-like_sensor"/>
</dbReference>
<feature type="transmembrane region" description="Helical" evidence="8">
    <location>
        <begin position="12"/>
        <end position="33"/>
    </location>
</feature>
<accession>A0A3E0WZN2</accession>
<gene>
    <name evidence="11" type="ORF">CAL65_04140</name>
</gene>
<evidence type="ECO:0000259" key="9">
    <source>
        <dbReference type="PROSITE" id="PS50111"/>
    </source>
</evidence>
<feature type="domain" description="Methyl-accepting transducer" evidence="9">
    <location>
        <begin position="268"/>
        <end position="483"/>
    </location>
</feature>
<dbReference type="PANTHER" id="PTHR43531">
    <property type="entry name" value="PROTEIN ICFG"/>
    <property type="match status" value="1"/>
</dbReference>